<evidence type="ECO:0000256" key="3">
    <source>
        <dbReference type="ARBA" id="ARBA00022676"/>
    </source>
</evidence>
<keyword evidence="5 8" id="KW-0812">Transmembrane</keyword>
<dbReference type="EC" id="2.4.-.-" evidence="10"/>
<evidence type="ECO:0000256" key="8">
    <source>
        <dbReference type="SAM" id="Phobius"/>
    </source>
</evidence>
<feature type="transmembrane region" description="Helical" evidence="8">
    <location>
        <begin position="244"/>
        <end position="263"/>
    </location>
</feature>
<accession>A0ABW1U361</accession>
<evidence type="ECO:0000256" key="5">
    <source>
        <dbReference type="ARBA" id="ARBA00022692"/>
    </source>
</evidence>
<keyword evidence="6 8" id="KW-1133">Transmembrane helix</keyword>
<evidence type="ECO:0000256" key="7">
    <source>
        <dbReference type="ARBA" id="ARBA00023136"/>
    </source>
</evidence>
<dbReference type="EMBL" id="JBHSRS010000082">
    <property type="protein sequence ID" value="MFC6283161.1"/>
    <property type="molecule type" value="Genomic_DNA"/>
</dbReference>
<evidence type="ECO:0000313" key="11">
    <source>
        <dbReference type="Proteomes" id="UP001596270"/>
    </source>
</evidence>
<evidence type="ECO:0000256" key="1">
    <source>
        <dbReference type="ARBA" id="ARBA00004651"/>
    </source>
</evidence>
<proteinExistence type="predicted"/>
<evidence type="ECO:0000313" key="10">
    <source>
        <dbReference type="EMBL" id="MFC6283161.1"/>
    </source>
</evidence>
<feature type="transmembrane region" description="Helical" evidence="8">
    <location>
        <begin position="111"/>
        <end position="137"/>
    </location>
</feature>
<keyword evidence="4 10" id="KW-0808">Transferase</keyword>
<dbReference type="Pfam" id="PF13231">
    <property type="entry name" value="PMT_2"/>
    <property type="match status" value="1"/>
</dbReference>
<keyword evidence="3 10" id="KW-0328">Glycosyltransferase</keyword>
<evidence type="ECO:0000256" key="4">
    <source>
        <dbReference type="ARBA" id="ARBA00022679"/>
    </source>
</evidence>
<feature type="transmembrane region" description="Helical" evidence="8">
    <location>
        <begin position="12"/>
        <end position="31"/>
    </location>
</feature>
<comment type="subcellular location">
    <subcellularLocation>
        <location evidence="1">Cell membrane</location>
        <topology evidence="1">Multi-pass membrane protein</topology>
    </subcellularLocation>
</comment>
<feature type="transmembrane region" description="Helical" evidence="8">
    <location>
        <begin position="197"/>
        <end position="216"/>
    </location>
</feature>
<dbReference type="RefSeq" id="WP_371436906.1">
    <property type="nucleotide sequence ID" value="NZ_JBHSRS010000082.1"/>
</dbReference>
<feature type="transmembrane region" description="Helical" evidence="8">
    <location>
        <begin position="78"/>
        <end position="99"/>
    </location>
</feature>
<evidence type="ECO:0000259" key="9">
    <source>
        <dbReference type="Pfam" id="PF13231"/>
    </source>
</evidence>
<sequence length="523" mass="59046">MTLDKDTANTSLVTRWLLAAGLASLLLRFWIATTFPITGDEAFFYWWGVYPDWGYSDHPPMVGWLIALMRATFGDSLWSIRLPVVLLPLGLGAAMWWGLKGVDRVRAAWGVLFFWLAPLNWLNTLITTDTPLIFWSVLSVAALMRAERREQLDRAAYGLYALSGLFLGCAFLSKYFSVVLGLTYLVYFALYRRQRLAGFALLVLCALPGPAINIAYNMSHGWSNIMFNVYNRNEAEVFEWRKPLTYIGMMVYLITPAAAWMAFKYRKALVATARDASPVLRLLACLVVVPLLFFALLSAKKVIGLHWVLSFYPFGFALLAFALPLDKLRATAIGLAVFAGLHVLLVAGLYTTTLETWRTVAPLSKLYPQVIRSYKTAEILKQIDSPGVVLMAESYTPASLYGFERRQYMPVFGVGRFHARQDDMLVDFSLYQGKTIRIITAGPPDLDEFKPYFESVRVLNFMQNDVPFYAVEGTGFKYEAYREGVLGTIFKRFYNIPSALPMTGCPFCERYCGQVRCSQTPAP</sequence>
<organism evidence="10 11">
    <name type="scientific">Polaromonas aquatica</name>
    <dbReference type="NCBI Taxonomy" id="332657"/>
    <lineage>
        <taxon>Bacteria</taxon>
        <taxon>Pseudomonadati</taxon>
        <taxon>Pseudomonadota</taxon>
        <taxon>Betaproteobacteria</taxon>
        <taxon>Burkholderiales</taxon>
        <taxon>Comamonadaceae</taxon>
        <taxon>Polaromonas</taxon>
    </lineage>
</organism>
<dbReference type="PANTHER" id="PTHR33908">
    <property type="entry name" value="MANNOSYLTRANSFERASE YKCB-RELATED"/>
    <property type="match status" value="1"/>
</dbReference>
<feature type="transmembrane region" description="Helical" evidence="8">
    <location>
        <begin position="279"/>
        <end position="299"/>
    </location>
</feature>
<keyword evidence="7 8" id="KW-0472">Membrane</keyword>
<feature type="domain" description="Glycosyltransferase RgtA/B/C/D-like" evidence="9">
    <location>
        <begin position="57"/>
        <end position="197"/>
    </location>
</feature>
<reference evidence="11" key="1">
    <citation type="journal article" date="2019" name="Int. J. Syst. Evol. Microbiol.">
        <title>The Global Catalogue of Microorganisms (GCM) 10K type strain sequencing project: providing services to taxonomists for standard genome sequencing and annotation.</title>
        <authorList>
            <consortium name="The Broad Institute Genomics Platform"/>
            <consortium name="The Broad Institute Genome Sequencing Center for Infectious Disease"/>
            <person name="Wu L."/>
            <person name="Ma J."/>
        </authorList>
    </citation>
    <scope>NUCLEOTIDE SEQUENCE [LARGE SCALE GENOMIC DNA]</scope>
    <source>
        <strain evidence="11">CCUG 39402</strain>
    </source>
</reference>
<feature type="transmembrane region" description="Helical" evidence="8">
    <location>
        <begin position="332"/>
        <end position="350"/>
    </location>
</feature>
<protein>
    <submittedName>
        <fullName evidence="10">ArnT family glycosyltransferase</fullName>
        <ecNumber evidence="10">2.4.-.-</ecNumber>
    </submittedName>
</protein>
<comment type="caution">
    <text evidence="10">The sequence shown here is derived from an EMBL/GenBank/DDBJ whole genome shotgun (WGS) entry which is preliminary data.</text>
</comment>
<dbReference type="GO" id="GO:0016757">
    <property type="term" value="F:glycosyltransferase activity"/>
    <property type="evidence" value="ECO:0007669"/>
    <property type="project" value="UniProtKB-KW"/>
</dbReference>
<gene>
    <name evidence="10" type="ORF">ACFQND_18205</name>
</gene>
<evidence type="ECO:0000256" key="2">
    <source>
        <dbReference type="ARBA" id="ARBA00022475"/>
    </source>
</evidence>
<dbReference type="PANTHER" id="PTHR33908:SF11">
    <property type="entry name" value="MEMBRANE PROTEIN"/>
    <property type="match status" value="1"/>
</dbReference>
<feature type="transmembrane region" description="Helical" evidence="8">
    <location>
        <begin position="305"/>
        <end position="325"/>
    </location>
</feature>
<keyword evidence="11" id="KW-1185">Reference proteome</keyword>
<feature type="transmembrane region" description="Helical" evidence="8">
    <location>
        <begin position="157"/>
        <end position="190"/>
    </location>
</feature>
<name>A0ABW1U361_9BURK</name>
<dbReference type="InterPro" id="IPR038731">
    <property type="entry name" value="RgtA/B/C-like"/>
</dbReference>
<dbReference type="Proteomes" id="UP001596270">
    <property type="component" value="Unassembled WGS sequence"/>
</dbReference>
<evidence type="ECO:0000256" key="6">
    <source>
        <dbReference type="ARBA" id="ARBA00022989"/>
    </source>
</evidence>
<dbReference type="InterPro" id="IPR050297">
    <property type="entry name" value="LipidA_mod_glycosyltrf_83"/>
</dbReference>
<keyword evidence="2" id="KW-1003">Cell membrane</keyword>